<accession>A0A7J6DSC6</accession>
<comment type="caution">
    <text evidence="1">The sequence shown here is derived from an EMBL/GenBank/DDBJ whole genome shotgun (WGS) entry which is preliminary data.</text>
</comment>
<reference evidence="1 2" key="1">
    <citation type="journal article" date="2020" name="bioRxiv">
        <title>Sequence and annotation of 42 cannabis genomes reveals extensive copy number variation in cannabinoid synthesis and pathogen resistance genes.</title>
        <authorList>
            <person name="Mckernan K.J."/>
            <person name="Helbert Y."/>
            <person name="Kane L.T."/>
            <person name="Ebling H."/>
            <person name="Zhang L."/>
            <person name="Liu B."/>
            <person name="Eaton Z."/>
            <person name="Mclaughlin S."/>
            <person name="Kingan S."/>
            <person name="Baybayan P."/>
            <person name="Concepcion G."/>
            <person name="Jordan M."/>
            <person name="Riva A."/>
            <person name="Barbazuk W."/>
            <person name="Harkins T."/>
        </authorList>
    </citation>
    <scope>NUCLEOTIDE SEQUENCE [LARGE SCALE GENOMIC DNA]</scope>
    <source>
        <strain evidence="2">cv. Jamaican Lion 4</strain>
        <tissue evidence="1">Leaf</tissue>
    </source>
</reference>
<sequence length="181" mass="20366">MESLHESSKKERSIMARVLFDKNKDFRVQFVNRLEYRIESSSAFFDHAMELENAVHRNNFVFRSFDVRFSKLLLTTVNSKLRFKLFAKSSSSSPMIWNRSTQSPTAVILSLLGSWCVLALWARLWISARHCSPCARPRVIPRRGVKPSFFSDIPTSIMFIIIGSGGGCGGCSAIKPTAPSG</sequence>
<organism evidence="1 2">
    <name type="scientific">Cannabis sativa</name>
    <name type="common">Hemp</name>
    <name type="synonym">Marijuana</name>
    <dbReference type="NCBI Taxonomy" id="3483"/>
    <lineage>
        <taxon>Eukaryota</taxon>
        <taxon>Viridiplantae</taxon>
        <taxon>Streptophyta</taxon>
        <taxon>Embryophyta</taxon>
        <taxon>Tracheophyta</taxon>
        <taxon>Spermatophyta</taxon>
        <taxon>Magnoliopsida</taxon>
        <taxon>eudicotyledons</taxon>
        <taxon>Gunneridae</taxon>
        <taxon>Pentapetalae</taxon>
        <taxon>rosids</taxon>
        <taxon>fabids</taxon>
        <taxon>Rosales</taxon>
        <taxon>Cannabaceae</taxon>
        <taxon>Cannabis</taxon>
    </lineage>
</organism>
<evidence type="ECO:0000313" key="1">
    <source>
        <dbReference type="EMBL" id="KAF4348985.1"/>
    </source>
</evidence>
<name>A0A7J6DSC6_CANSA</name>
<dbReference type="AlphaFoldDB" id="A0A7J6DSC6"/>
<evidence type="ECO:0000313" key="2">
    <source>
        <dbReference type="Proteomes" id="UP000583929"/>
    </source>
</evidence>
<keyword evidence="2" id="KW-1185">Reference proteome</keyword>
<protein>
    <submittedName>
        <fullName evidence="1">Uncharacterized protein</fullName>
    </submittedName>
</protein>
<proteinExistence type="predicted"/>
<gene>
    <name evidence="1" type="ORF">G4B88_025285</name>
</gene>
<dbReference type="EMBL" id="JAATIQ010000657">
    <property type="protein sequence ID" value="KAF4348985.1"/>
    <property type="molecule type" value="Genomic_DNA"/>
</dbReference>
<dbReference type="Proteomes" id="UP000583929">
    <property type="component" value="Unassembled WGS sequence"/>
</dbReference>